<evidence type="ECO:0000313" key="3">
    <source>
        <dbReference type="Proteomes" id="UP000291343"/>
    </source>
</evidence>
<reference evidence="2 3" key="1">
    <citation type="journal article" date="2017" name="Gigascience">
        <title>Genome sequence of the small brown planthopper, Laodelphax striatellus.</title>
        <authorList>
            <person name="Zhu J."/>
            <person name="Jiang F."/>
            <person name="Wang X."/>
            <person name="Yang P."/>
            <person name="Bao Y."/>
            <person name="Zhao W."/>
            <person name="Wang W."/>
            <person name="Lu H."/>
            <person name="Wang Q."/>
            <person name="Cui N."/>
            <person name="Li J."/>
            <person name="Chen X."/>
            <person name="Luo L."/>
            <person name="Yu J."/>
            <person name="Kang L."/>
            <person name="Cui F."/>
        </authorList>
    </citation>
    <scope>NUCLEOTIDE SEQUENCE [LARGE SCALE GENOMIC DNA]</scope>
    <source>
        <strain evidence="2">Lst14</strain>
    </source>
</reference>
<dbReference type="Proteomes" id="UP000291343">
    <property type="component" value="Unassembled WGS sequence"/>
</dbReference>
<accession>A0A482XIZ0</accession>
<evidence type="ECO:0000313" key="2">
    <source>
        <dbReference type="EMBL" id="RZF45469.1"/>
    </source>
</evidence>
<feature type="region of interest" description="Disordered" evidence="1">
    <location>
        <begin position="21"/>
        <end position="47"/>
    </location>
</feature>
<dbReference type="AlphaFoldDB" id="A0A482XIZ0"/>
<dbReference type="EMBL" id="QKKF02009095">
    <property type="protein sequence ID" value="RZF45469.1"/>
    <property type="molecule type" value="Genomic_DNA"/>
</dbReference>
<sequence>MENLSANSSVSYIELGDNNTLREATNLTPRQQTTLTRQRPGSETREVSLVANFDPENLRQLSSPTWNQMSARQKCLHVRRHLPLSMPTTQLSPDELSPLTSRLINDTPTDLVTSCLN</sequence>
<organism evidence="2 3">
    <name type="scientific">Laodelphax striatellus</name>
    <name type="common">Small brown planthopper</name>
    <name type="synonym">Delphax striatella</name>
    <dbReference type="NCBI Taxonomy" id="195883"/>
    <lineage>
        <taxon>Eukaryota</taxon>
        <taxon>Metazoa</taxon>
        <taxon>Ecdysozoa</taxon>
        <taxon>Arthropoda</taxon>
        <taxon>Hexapoda</taxon>
        <taxon>Insecta</taxon>
        <taxon>Pterygota</taxon>
        <taxon>Neoptera</taxon>
        <taxon>Paraneoptera</taxon>
        <taxon>Hemiptera</taxon>
        <taxon>Auchenorrhyncha</taxon>
        <taxon>Fulgoroidea</taxon>
        <taxon>Delphacidae</taxon>
        <taxon>Criomorphinae</taxon>
        <taxon>Laodelphax</taxon>
    </lineage>
</organism>
<protein>
    <submittedName>
        <fullName evidence="2">Uncharacterized protein</fullName>
    </submittedName>
</protein>
<keyword evidence="3" id="KW-1185">Reference proteome</keyword>
<comment type="caution">
    <text evidence="2">The sequence shown here is derived from an EMBL/GenBank/DDBJ whole genome shotgun (WGS) entry which is preliminary data.</text>
</comment>
<proteinExistence type="predicted"/>
<dbReference type="InParanoid" id="A0A482XIZ0"/>
<gene>
    <name evidence="2" type="ORF">LSTR_LSTR009340</name>
</gene>
<feature type="compositionally biased region" description="Low complexity" evidence="1">
    <location>
        <begin position="27"/>
        <end position="39"/>
    </location>
</feature>
<name>A0A482XIZ0_LAOST</name>
<evidence type="ECO:0000256" key="1">
    <source>
        <dbReference type="SAM" id="MobiDB-lite"/>
    </source>
</evidence>